<dbReference type="EMBL" id="JAAAIL010000833">
    <property type="protein sequence ID" value="KAG0272921.1"/>
    <property type="molecule type" value="Genomic_DNA"/>
</dbReference>
<protein>
    <submittedName>
        <fullName evidence="2">Uncharacterized protein</fullName>
    </submittedName>
</protein>
<evidence type="ECO:0000313" key="2">
    <source>
        <dbReference type="EMBL" id="KAG0272921.1"/>
    </source>
</evidence>
<feature type="signal peptide" evidence="1">
    <location>
        <begin position="1"/>
        <end position="18"/>
    </location>
</feature>
<name>A0AAD4H6J6_9FUNG</name>
<keyword evidence="1" id="KW-0732">Signal</keyword>
<keyword evidence="3" id="KW-1185">Reference proteome</keyword>
<evidence type="ECO:0000313" key="3">
    <source>
        <dbReference type="Proteomes" id="UP001194580"/>
    </source>
</evidence>
<reference evidence="2" key="1">
    <citation type="journal article" date="2020" name="Fungal Divers.">
        <title>Resolving the Mortierellaceae phylogeny through synthesis of multi-gene phylogenetics and phylogenomics.</title>
        <authorList>
            <person name="Vandepol N."/>
            <person name="Liber J."/>
            <person name="Desiro A."/>
            <person name="Na H."/>
            <person name="Kennedy M."/>
            <person name="Barry K."/>
            <person name="Grigoriev I.V."/>
            <person name="Miller A.N."/>
            <person name="O'Donnell K."/>
            <person name="Stajich J.E."/>
            <person name="Bonito G."/>
        </authorList>
    </citation>
    <scope>NUCLEOTIDE SEQUENCE</scope>
    <source>
        <strain evidence="2">NRRL 28262</strain>
    </source>
</reference>
<gene>
    <name evidence="2" type="ORF">BGZ95_011284</name>
</gene>
<evidence type="ECO:0000256" key="1">
    <source>
        <dbReference type="SAM" id="SignalP"/>
    </source>
</evidence>
<dbReference type="AlphaFoldDB" id="A0AAD4H6J6"/>
<dbReference type="Proteomes" id="UP001194580">
    <property type="component" value="Unassembled WGS sequence"/>
</dbReference>
<organism evidence="2 3">
    <name type="scientific">Linnemannia exigua</name>
    <dbReference type="NCBI Taxonomy" id="604196"/>
    <lineage>
        <taxon>Eukaryota</taxon>
        <taxon>Fungi</taxon>
        <taxon>Fungi incertae sedis</taxon>
        <taxon>Mucoromycota</taxon>
        <taxon>Mortierellomycotina</taxon>
        <taxon>Mortierellomycetes</taxon>
        <taxon>Mortierellales</taxon>
        <taxon>Mortierellaceae</taxon>
        <taxon>Linnemannia</taxon>
    </lineage>
</organism>
<feature type="chain" id="PRO_5042073020" evidence="1">
    <location>
        <begin position="19"/>
        <end position="138"/>
    </location>
</feature>
<comment type="caution">
    <text evidence="2">The sequence shown here is derived from an EMBL/GenBank/DDBJ whole genome shotgun (WGS) entry which is preliminary data.</text>
</comment>
<accession>A0AAD4H6J6</accession>
<proteinExistence type="predicted"/>
<sequence>MKISVVATALAAIICVSALAIPADQAKPQAATGATDVSSPSSTDPVPFAWGDEFKCFKVDASNKISITNNDSCTLAEAREDALAFLDKHKDSFPRVPFRLARNYIDLIPDFAEGKALAEYFGILSDMLSKTVNFLERK</sequence>